<protein>
    <submittedName>
        <fullName evidence="1">Uncharacterized protein</fullName>
    </submittedName>
</protein>
<keyword evidence="2" id="KW-1185">Reference proteome</keyword>
<reference evidence="1 2" key="1">
    <citation type="submission" date="2024-10" db="EMBL/GenBank/DDBJ databases">
        <authorList>
            <person name="Kim D."/>
        </authorList>
    </citation>
    <scope>NUCLEOTIDE SEQUENCE [LARGE SCALE GENOMIC DNA]</scope>
    <source>
        <strain evidence="1">BH-2024</strain>
    </source>
</reference>
<dbReference type="AlphaFoldDB" id="A0ABD2KUW0"/>
<sequence>MAARFFAAPPAVRLRPLLEAIQRHPIDANANNFWRSDELGTDELENKFGTNIDAKMRAMELENKFGTNIDAKMGTVE</sequence>
<gene>
    <name evidence="1" type="ORF">niasHT_019814</name>
</gene>
<name>A0ABD2KUW0_9BILA</name>
<organism evidence="1 2">
    <name type="scientific">Heterodera trifolii</name>
    <dbReference type="NCBI Taxonomy" id="157864"/>
    <lineage>
        <taxon>Eukaryota</taxon>
        <taxon>Metazoa</taxon>
        <taxon>Ecdysozoa</taxon>
        <taxon>Nematoda</taxon>
        <taxon>Chromadorea</taxon>
        <taxon>Rhabditida</taxon>
        <taxon>Tylenchina</taxon>
        <taxon>Tylenchomorpha</taxon>
        <taxon>Tylenchoidea</taxon>
        <taxon>Heteroderidae</taxon>
        <taxon>Heteroderinae</taxon>
        <taxon>Heterodera</taxon>
    </lineage>
</organism>
<proteinExistence type="predicted"/>
<comment type="caution">
    <text evidence="1">The sequence shown here is derived from an EMBL/GenBank/DDBJ whole genome shotgun (WGS) entry which is preliminary data.</text>
</comment>
<evidence type="ECO:0000313" key="1">
    <source>
        <dbReference type="EMBL" id="KAL3106686.1"/>
    </source>
</evidence>
<dbReference type="Proteomes" id="UP001620626">
    <property type="component" value="Unassembled WGS sequence"/>
</dbReference>
<dbReference type="EMBL" id="JBICBT010000638">
    <property type="protein sequence ID" value="KAL3106686.1"/>
    <property type="molecule type" value="Genomic_DNA"/>
</dbReference>
<accession>A0ABD2KUW0</accession>
<evidence type="ECO:0000313" key="2">
    <source>
        <dbReference type="Proteomes" id="UP001620626"/>
    </source>
</evidence>